<dbReference type="KEGG" id="cpat:CLPA_c02970"/>
<dbReference type="InterPro" id="IPR000510">
    <property type="entry name" value="Nase/OxRdtase_comp1"/>
</dbReference>
<dbReference type="PATRIC" id="fig|1262449.3.peg.188"/>
<dbReference type="InterPro" id="IPR049939">
    <property type="entry name" value="NifE-like"/>
</dbReference>
<dbReference type="Pfam" id="PF00148">
    <property type="entry name" value="Oxidored_nitro"/>
    <property type="match status" value="1"/>
</dbReference>
<keyword evidence="2" id="KW-0560">Oxidoreductase</keyword>
<dbReference type="EC" id="1.18.6.1" evidence="2"/>
<evidence type="ECO:0000313" key="4">
    <source>
        <dbReference type="Proteomes" id="UP000028042"/>
    </source>
</evidence>
<dbReference type="Proteomes" id="UP000030905">
    <property type="component" value="Chromosome"/>
</dbReference>
<evidence type="ECO:0000313" key="3">
    <source>
        <dbReference type="EMBL" id="KRU13603.1"/>
    </source>
</evidence>
<dbReference type="Gene3D" id="3.40.50.1980">
    <property type="entry name" value="Nitrogenase molybdenum iron protein domain"/>
    <property type="match status" value="1"/>
</dbReference>
<gene>
    <name evidence="2" type="primary">nifD1</name>
    <name evidence="2" type="ORF">CLPA_c02970</name>
    <name evidence="3" type="ORF">CP6013_02851</name>
</gene>
<sequence>MAINLNLPELDIRDKRLGAIISYKGSAQDIYEKSLDRSIKPQERSFSQCGACSSSCAFGIVSNIIGSVVINHAPIGCASDFATAQNNIRRGSALRGIDVGNFKAISTNLEEKDTIYGGSGKLREAVLLAKERFNPKVIFVTASCASGIIGEDLESLTDNLSKETGINVVPVYCEGFKSKVWTTGFDASGHAILRKIVKKSDKKTNYINIINFQGAHVFDDLLGKLDLKPRYLFPFSTIEEIENISDAVATANICETLASYVAAALESEFDVPEVRAPVPTGIKWTDEWLREIGRMTNKEERVEEVIKEEHEKIKPKLDYLRTKLKGKKIYIMAGDAIVQSYVSVADSLGLEVIGAVAFHHDQAYDNDYQELNTVGNMLKHIGDVENYCVTNKQPYQFTNILKEFKPDFVLVRHPGIAVVINKLGIPAFHLADPNMIIGYDGVIALGEKVYEAIRTQKYVQTLAKHFESPYTDWWSKQDSFTFAKGGKQLG</sequence>
<dbReference type="RefSeq" id="WP_003440809.1">
    <property type="nucleotide sequence ID" value="NZ_ANZB01000001.1"/>
</dbReference>
<dbReference type="PANTHER" id="PTHR42956:SF1">
    <property type="entry name" value="NITROGENASE IRON-MOLYBDENUM COFACTOR BIOSYNTHESIS PROTEIN NIFE"/>
    <property type="match status" value="1"/>
</dbReference>
<dbReference type="GeneID" id="93072541"/>
<evidence type="ECO:0000313" key="5">
    <source>
        <dbReference type="Proteomes" id="UP000030905"/>
    </source>
</evidence>
<proteinExistence type="predicted"/>
<dbReference type="Proteomes" id="UP000028042">
    <property type="component" value="Unassembled WGS sequence"/>
</dbReference>
<dbReference type="AlphaFoldDB" id="A0A0H3J127"/>
<accession>A0A0H3J127</accession>
<evidence type="ECO:0000259" key="1">
    <source>
        <dbReference type="Pfam" id="PF00148"/>
    </source>
</evidence>
<dbReference type="GO" id="GO:0016163">
    <property type="term" value="F:nitrogenase activity"/>
    <property type="evidence" value="ECO:0007669"/>
    <property type="project" value="UniProtKB-EC"/>
</dbReference>
<organism evidence="2 5">
    <name type="scientific">Clostridium pasteurianum DSM 525 = ATCC 6013</name>
    <dbReference type="NCBI Taxonomy" id="1262449"/>
    <lineage>
        <taxon>Bacteria</taxon>
        <taxon>Bacillati</taxon>
        <taxon>Bacillota</taxon>
        <taxon>Clostridia</taxon>
        <taxon>Eubacteriales</taxon>
        <taxon>Clostridiaceae</taxon>
        <taxon>Clostridium</taxon>
    </lineage>
</organism>
<evidence type="ECO:0000313" key="2">
    <source>
        <dbReference type="EMBL" id="AJA50385.1"/>
    </source>
</evidence>
<keyword evidence="5" id="KW-1185">Reference proteome</keyword>
<protein>
    <submittedName>
        <fullName evidence="2">Nitrogenase molybdenum-iron protein alpha chain</fullName>
        <ecNumber evidence="2">1.18.6.1</ecNumber>
    </submittedName>
    <submittedName>
        <fullName evidence="3">Oxidoreductase/nitrogenase component 1</fullName>
    </submittedName>
</protein>
<name>A0A0H3J127_CLOPA</name>
<reference evidence="3" key="2">
    <citation type="submission" date="2015-10" db="EMBL/GenBank/DDBJ databases">
        <title>Improved Draft Genome Sequence of Clostridium pasteurianum Strain ATCC 6013 (DSM 525) Using a Hybrid Next-Generation Sequencing Approach.</title>
        <authorList>
            <person name="Pyne M.E."/>
            <person name="Utturkar S.M."/>
            <person name="Brown S.D."/>
            <person name="Moo-Young M."/>
            <person name="Chung D.A."/>
            <person name="Chou P.C."/>
        </authorList>
    </citation>
    <scope>NUCLEOTIDE SEQUENCE</scope>
    <source>
        <strain evidence="3">ATCC 6013</strain>
    </source>
</reference>
<dbReference type="KEGG" id="cpae:CPAST_c02970"/>
<dbReference type="PANTHER" id="PTHR42956">
    <property type="entry name" value="NITROGENASE IRON-MOLYBDENUM COFACTOR BIOSYNTHESIS PROTEIN NIFE"/>
    <property type="match status" value="1"/>
</dbReference>
<dbReference type="SUPFAM" id="SSF53807">
    <property type="entry name" value="Helical backbone' metal receptor"/>
    <property type="match status" value="1"/>
</dbReference>
<reference evidence="3 4" key="3">
    <citation type="journal article" name="Genome Announc.">
        <title>Improved Draft Genome Sequence of Clostridium pasteurianum Strain ATCC 6013 (DSM 525) Using a Hybrid Next-Generation Sequencing Approach.</title>
        <authorList>
            <person name="Pyne M.E."/>
            <person name="Utturkar S."/>
            <person name="Brown S.D."/>
            <person name="Moo-Young M."/>
            <person name="Chung D.A."/>
            <person name="Chou C.P."/>
        </authorList>
    </citation>
    <scope>NUCLEOTIDE SEQUENCE [LARGE SCALE GENOMIC DNA]</scope>
    <source>
        <strain evidence="3 4">ATCC 6013</strain>
    </source>
</reference>
<dbReference type="Gene3D" id="3.40.50.12380">
    <property type="entry name" value="Nitrogenase MoFe cofactor biosynthesis protein NifE, C-terminal"/>
    <property type="match status" value="1"/>
</dbReference>
<dbReference type="EMBL" id="JPGY02000001">
    <property type="protein sequence ID" value="KRU13603.1"/>
    <property type="molecule type" value="Genomic_DNA"/>
</dbReference>
<reference evidence="2 5" key="1">
    <citation type="journal article" date="2015" name="Genome Announc.">
        <title>Complete Genome Sequence of the Nitrogen-Fixing and Solvent-Producing Clostridium pasteurianum DSM 525.</title>
        <authorList>
            <person name="Poehlein A."/>
            <person name="Grosse-Honebrink A."/>
            <person name="Zhang Y."/>
            <person name="Minton N.P."/>
            <person name="Daniel R."/>
        </authorList>
    </citation>
    <scope>NUCLEOTIDE SEQUENCE [LARGE SCALE GENOMIC DNA]</scope>
    <source>
        <strain evidence="2">DSM 525</strain>
        <strain evidence="5">DSM 525 / ATCC 6013</strain>
    </source>
</reference>
<feature type="domain" description="Nitrogenase/oxidoreductase component 1" evidence="1">
    <location>
        <begin position="52"/>
        <end position="453"/>
    </location>
</feature>
<dbReference type="eggNOG" id="COG2710">
    <property type="taxonomic scope" value="Bacteria"/>
</dbReference>
<dbReference type="EMBL" id="CP009268">
    <property type="protein sequence ID" value="AJA50385.1"/>
    <property type="molecule type" value="Genomic_DNA"/>
</dbReference>